<name>A0ABZ2KM13_9BACT</name>
<protein>
    <recommendedName>
        <fullName evidence="3">Pectinesterase inhibitor domain-containing protein</fullName>
    </recommendedName>
</protein>
<keyword evidence="2" id="KW-1185">Reference proteome</keyword>
<accession>A0ABZ2KM13</accession>
<evidence type="ECO:0000313" key="1">
    <source>
        <dbReference type="EMBL" id="WXA99094.1"/>
    </source>
</evidence>
<sequence length="148" mass="15360">MSAARASWIMAFGCATLLATSQVGCLKRTHDAESPSRQTARATIVLVAKAVLIADQTCSGVAKKQEKASIAATCEQAYNVARNSLLTAESGVDAWDSVAQKDIACAIIESGRALKRTADAIQSAGVELPAIVVDALKLVPEFGSVCHG</sequence>
<organism evidence="1 2">
    <name type="scientific">Pendulispora brunnea</name>
    <dbReference type="NCBI Taxonomy" id="2905690"/>
    <lineage>
        <taxon>Bacteria</taxon>
        <taxon>Pseudomonadati</taxon>
        <taxon>Myxococcota</taxon>
        <taxon>Myxococcia</taxon>
        <taxon>Myxococcales</taxon>
        <taxon>Sorangiineae</taxon>
        <taxon>Pendulisporaceae</taxon>
        <taxon>Pendulispora</taxon>
    </lineage>
</organism>
<dbReference type="Proteomes" id="UP001379533">
    <property type="component" value="Chromosome"/>
</dbReference>
<gene>
    <name evidence="1" type="ORF">LZC95_20005</name>
</gene>
<dbReference type="EMBL" id="CP089982">
    <property type="protein sequence ID" value="WXA99094.1"/>
    <property type="molecule type" value="Genomic_DNA"/>
</dbReference>
<proteinExistence type="predicted"/>
<evidence type="ECO:0000313" key="2">
    <source>
        <dbReference type="Proteomes" id="UP001379533"/>
    </source>
</evidence>
<evidence type="ECO:0008006" key="3">
    <source>
        <dbReference type="Google" id="ProtNLM"/>
    </source>
</evidence>
<dbReference type="RefSeq" id="WP_394849724.1">
    <property type="nucleotide sequence ID" value="NZ_CP089982.1"/>
</dbReference>
<reference evidence="1 2" key="1">
    <citation type="submission" date="2021-12" db="EMBL/GenBank/DDBJ databases">
        <title>Discovery of the Pendulisporaceae a myxobacterial family with distinct sporulation behavior and unique specialized metabolism.</title>
        <authorList>
            <person name="Garcia R."/>
            <person name="Popoff A."/>
            <person name="Bader C.D."/>
            <person name="Loehr J."/>
            <person name="Walesch S."/>
            <person name="Walt C."/>
            <person name="Boldt J."/>
            <person name="Bunk B."/>
            <person name="Haeckl F.J.F.P.J."/>
            <person name="Gunesch A.P."/>
            <person name="Birkelbach J."/>
            <person name="Nuebel U."/>
            <person name="Pietschmann T."/>
            <person name="Bach T."/>
            <person name="Mueller R."/>
        </authorList>
    </citation>
    <scope>NUCLEOTIDE SEQUENCE [LARGE SCALE GENOMIC DNA]</scope>
    <source>
        <strain evidence="1 2">MSr12523</strain>
    </source>
</reference>